<dbReference type="AlphaFoldDB" id="A0A1B9G6A5"/>
<dbReference type="SUPFAM" id="SSF82199">
    <property type="entry name" value="SET domain"/>
    <property type="match status" value="1"/>
</dbReference>
<evidence type="ECO:0000256" key="5">
    <source>
        <dbReference type="ARBA" id="ARBA00022679"/>
    </source>
</evidence>
<reference evidence="12" key="1">
    <citation type="submission" date="2013-07" db="EMBL/GenBank/DDBJ databases">
        <title>The Genome Sequence of Cryptococcus bestiolae CBS10118.</title>
        <authorList>
            <consortium name="The Broad Institute Genome Sequencing Platform"/>
            <person name="Cuomo C."/>
            <person name="Litvintseva A."/>
            <person name="Chen Y."/>
            <person name="Heitman J."/>
            <person name="Sun S."/>
            <person name="Springer D."/>
            <person name="Dromer F."/>
            <person name="Young S.K."/>
            <person name="Zeng Q."/>
            <person name="Gargeya S."/>
            <person name="Fitzgerald M."/>
            <person name="Abouelleil A."/>
            <person name="Alvarado L."/>
            <person name="Berlin A.M."/>
            <person name="Chapman S.B."/>
            <person name="Dewar J."/>
            <person name="Goldberg J."/>
            <person name="Griggs A."/>
            <person name="Gujja S."/>
            <person name="Hansen M."/>
            <person name="Howarth C."/>
            <person name="Imamovic A."/>
            <person name="Larimer J."/>
            <person name="McCowan C."/>
            <person name="Murphy C."/>
            <person name="Pearson M."/>
            <person name="Priest M."/>
            <person name="Roberts A."/>
            <person name="Saif S."/>
            <person name="Shea T."/>
            <person name="Sykes S."/>
            <person name="Wortman J."/>
            <person name="Nusbaum C."/>
            <person name="Birren B."/>
        </authorList>
    </citation>
    <scope>NUCLEOTIDE SEQUENCE [LARGE SCALE GENOMIC DNA]</scope>
    <source>
        <strain evidence="12">CBS 10118</strain>
    </source>
</reference>
<reference evidence="12" key="3">
    <citation type="submission" date="2014-01" db="EMBL/GenBank/DDBJ databases">
        <title>Evolution of pathogenesis and genome organization in the Tremellales.</title>
        <authorList>
            <person name="Cuomo C."/>
            <person name="Litvintseva A."/>
            <person name="Heitman J."/>
            <person name="Chen Y."/>
            <person name="Sun S."/>
            <person name="Springer D."/>
            <person name="Dromer F."/>
            <person name="Young S."/>
            <person name="Zeng Q."/>
            <person name="Chapman S."/>
            <person name="Gujja S."/>
            <person name="Saif S."/>
            <person name="Birren B."/>
        </authorList>
    </citation>
    <scope>NUCLEOTIDE SEQUENCE</scope>
    <source>
        <strain evidence="12">CBS 10118</strain>
    </source>
</reference>
<keyword evidence="3" id="KW-0158">Chromosome</keyword>
<keyword evidence="4" id="KW-0489">Methyltransferase</keyword>
<evidence type="ECO:0000256" key="2">
    <source>
        <dbReference type="ARBA" id="ARBA00004286"/>
    </source>
</evidence>
<dbReference type="SMART" id="SM00317">
    <property type="entry name" value="SET"/>
    <property type="match status" value="1"/>
</dbReference>
<evidence type="ECO:0000256" key="3">
    <source>
        <dbReference type="ARBA" id="ARBA00022454"/>
    </source>
</evidence>
<evidence type="ECO:0000313" key="13">
    <source>
        <dbReference type="EMBL" id="WVW78881.1"/>
    </source>
</evidence>
<comment type="subcellular location">
    <subcellularLocation>
        <location evidence="2">Chromosome</location>
    </subcellularLocation>
    <subcellularLocation>
        <location evidence="1">Nucleus</location>
    </subcellularLocation>
</comment>
<feature type="region of interest" description="Disordered" evidence="8">
    <location>
        <begin position="30"/>
        <end position="77"/>
    </location>
</feature>
<evidence type="ECO:0000256" key="6">
    <source>
        <dbReference type="ARBA" id="ARBA00022691"/>
    </source>
</evidence>
<proteinExistence type="predicted"/>
<keyword evidence="14" id="KW-1185">Reference proteome</keyword>
<evidence type="ECO:0000259" key="9">
    <source>
        <dbReference type="PROSITE" id="PS50280"/>
    </source>
</evidence>
<feature type="compositionally biased region" description="Polar residues" evidence="8">
    <location>
        <begin position="804"/>
        <end position="817"/>
    </location>
</feature>
<feature type="region of interest" description="Disordered" evidence="8">
    <location>
        <begin position="94"/>
        <end position="123"/>
    </location>
</feature>
<dbReference type="PANTHER" id="PTHR22884">
    <property type="entry name" value="SET DOMAIN PROTEINS"/>
    <property type="match status" value="1"/>
</dbReference>
<dbReference type="GO" id="GO:0005694">
    <property type="term" value="C:chromosome"/>
    <property type="evidence" value="ECO:0007669"/>
    <property type="project" value="UniProtKB-SubCell"/>
</dbReference>
<evidence type="ECO:0000259" key="11">
    <source>
        <dbReference type="PROSITE" id="PS51215"/>
    </source>
</evidence>
<evidence type="ECO:0000256" key="8">
    <source>
        <dbReference type="SAM" id="MobiDB-lite"/>
    </source>
</evidence>
<organism evidence="12">
    <name type="scientific">Kwoniella bestiolae CBS 10118</name>
    <dbReference type="NCBI Taxonomy" id="1296100"/>
    <lineage>
        <taxon>Eukaryota</taxon>
        <taxon>Fungi</taxon>
        <taxon>Dikarya</taxon>
        <taxon>Basidiomycota</taxon>
        <taxon>Agaricomycotina</taxon>
        <taxon>Tremellomycetes</taxon>
        <taxon>Tremellales</taxon>
        <taxon>Cryptococcaceae</taxon>
        <taxon>Kwoniella</taxon>
    </lineage>
</organism>
<dbReference type="GO" id="GO:0032259">
    <property type="term" value="P:methylation"/>
    <property type="evidence" value="ECO:0007669"/>
    <property type="project" value="UniProtKB-KW"/>
</dbReference>
<dbReference type="VEuPathDB" id="FungiDB:I302_04217"/>
<dbReference type="Proteomes" id="UP000092730">
    <property type="component" value="Chromosome 1"/>
</dbReference>
<dbReference type="InterPro" id="IPR003616">
    <property type="entry name" value="Post-SET_dom"/>
</dbReference>
<name>A0A1B9G6A5_9TREE</name>
<dbReference type="EMBL" id="KI894020">
    <property type="protein sequence ID" value="OCF26531.1"/>
    <property type="molecule type" value="Genomic_DNA"/>
</dbReference>
<sequence length="908" mass="100158">MAPVKPLDQKKKRTFFKSKIDIALPSIAAAVDSGSKKKKRSTVAVVGAPIPNPSKKTRSTGDKPTKDVVIQSEGEKQKKKDMVYKKVKVYTSRSKNKAQAIVQRSTRTRSVEKSKASAVGRPPKTARIAVSTKSAKVLEDDTSRMKYKEKDKENGVLVQAKTVKTIPGTKTKSRVVVRTTRSKATPAVQKKAITKTKTIATAATSRMIKSTRDILSKRILSQYKTIPTSSKRTSISKSNLHEETAIPLETTNKEKKDTSSGKPLKKEYMTAGFYCQNSHPPVSKQLHNSILATRKAENKILKMKKPVMQRSTRNADHLAKTKAPVVPVQETISFPPLPYDHGYELFFNTEHEFVLPYNIMKDKLDGKLDGRKKPMPFSKITRNIYPERQKYQTDFTAICRCSPESKCADQCINRLMSYLCGKDCPAGDECTNKTLRKRVGASYKVVHTGSRGFGIVLTQDVKEGDFVMDYRGEVITMDIFMDRIQDEYKGTKNFYALAYDQDEVIDAGMKGNDARFINHGCAPNLEVKKFQMAGDGLEEYEVGMWAIKDIKAGEELFYDYNFDAFGVAAQSDELRTKCFCGAPNCIGFLGRKAGEKTAKGLAAELAIKAKTLSASGNAKKTLKKIMRKSLPVGNSGALQRGTSVLGLLERTPSIVSDSERNSTGSSTNLKTPSESSVGLINEIIIPPVSATSSAEGVLKDLDKTSKKNKRKSEVLASGSVPVLEAKKRSRKSEPAPALVPLVIEAEAEVGLKRKRGRPRKSEPLSNPLTTSTPLRTLPAPESRIKAKKARKSEPVPAPVPSPPTKHTNPTLKKNATPTPKRKARKSESVLSSQIDNQLFTLETEPKMNPRISMDEVREAARIKKAEVVRARRGAPKGWVLLPLGAVPTRQERVVEGGRRPPRDRSSLG</sequence>
<dbReference type="OrthoDB" id="308383at2759"/>
<feature type="domain" description="Post-SET" evidence="10">
    <location>
        <begin position="574"/>
        <end position="590"/>
    </location>
</feature>
<dbReference type="PROSITE" id="PS51215">
    <property type="entry name" value="AWS"/>
    <property type="match status" value="1"/>
</dbReference>
<feature type="region of interest" description="Disordered" evidence="8">
    <location>
        <begin position="230"/>
        <end position="262"/>
    </location>
</feature>
<evidence type="ECO:0008006" key="15">
    <source>
        <dbReference type="Google" id="ProtNLM"/>
    </source>
</evidence>
<dbReference type="PROSITE" id="PS50280">
    <property type="entry name" value="SET"/>
    <property type="match status" value="1"/>
</dbReference>
<keyword evidence="7" id="KW-0539">Nucleus</keyword>
<feature type="compositionally biased region" description="Basic and acidic residues" evidence="8">
    <location>
        <begin position="251"/>
        <end position="262"/>
    </location>
</feature>
<dbReference type="SMART" id="SM00570">
    <property type="entry name" value="AWS"/>
    <property type="match status" value="1"/>
</dbReference>
<dbReference type="InterPro" id="IPR001214">
    <property type="entry name" value="SET_dom"/>
</dbReference>
<dbReference type="Pfam" id="PF17907">
    <property type="entry name" value="AWS"/>
    <property type="match status" value="1"/>
</dbReference>
<dbReference type="Pfam" id="PF00856">
    <property type="entry name" value="SET"/>
    <property type="match status" value="1"/>
</dbReference>
<dbReference type="InterPro" id="IPR006560">
    <property type="entry name" value="AWS_dom"/>
</dbReference>
<keyword evidence="5" id="KW-0808">Transferase</keyword>
<dbReference type="PROSITE" id="PS50868">
    <property type="entry name" value="POST_SET"/>
    <property type="match status" value="1"/>
</dbReference>
<keyword evidence="6" id="KW-0949">S-adenosyl-L-methionine</keyword>
<dbReference type="InterPro" id="IPR050777">
    <property type="entry name" value="SET2_Histone-Lys_MeTrsfase"/>
</dbReference>
<feature type="compositionally biased region" description="Low complexity" evidence="8">
    <location>
        <begin position="763"/>
        <end position="778"/>
    </location>
</feature>
<dbReference type="GO" id="GO:0005634">
    <property type="term" value="C:nucleus"/>
    <property type="evidence" value="ECO:0007669"/>
    <property type="project" value="UniProtKB-SubCell"/>
</dbReference>
<dbReference type="KEGG" id="kbi:30208616"/>
<evidence type="ECO:0000313" key="12">
    <source>
        <dbReference type="EMBL" id="OCF26531.1"/>
    </source>
</evidence>
<reference evidence="13" key="2">
    <citation type="submission" date="2013-07" db="EMBL/GenBank/DDBJ databases">
        <authorList>
            <consortium name="The Broad Institute Genome Sequencing Platform"/>
            <person name="Cuomo C."/>
            <person name="Litvintseva A."/>
            <person name="Chen Y."/>
            <person name="Heitman J."/>
            <person name="Sun S."/>
            <person name="Springer D."/>
            <person name="Dromer F."/>
            <person name="Young S.K."/>
            <person name="Zeng Q."/>
            <person name="Gargeya S."/>
            <person name="Fitzgerald M."/>
            <person name="Abouelleil A."/>
            <person name="Alvarado L."/>
            <person name="Berlin A.M."/>
            <person name="Chapman S.B."/>
            <person name="Dewar J."/>
            <person name="Goldberg J."/>
            <person name="Griggs A."/>
            <person name="Gujja S."/>
            <person name="Hansen M."/>
            <person name="Howarth C."/>
            <person name="Imamovic A."/>
            <person name="Larimer J."/>
            <person name="McCowan C."/>
            <person name="Murphy C."/>
            <person name="Pearson M."/>
            <person name="Priest M."/>
            <person name="Roberts A."/>
            <person name="Saif S."/>
            <person name="Shea T."/>
            <person name="Sykes S."/>
            <person name="Wortman J."/>
            <person name="Nusbaum C."/>
            <person name="Birren B."/>
        </authorList>
    </citation>
    <scope>NUCLEOTIDE SEQUENCE</scope>
    <source>
        <strain evidence="13">CBS 10118</strain>
    </source>
</reference>
<feature type="region of interest" description="Disordered" evidence="8">
    <location>
        <begin position="752"/>
        <end position="831"/>
    </location>
</feature>
<evidence type="ECO:0000256" key="4">
    <source>
        <dbReference type="ARBA" id="ARBA00022603"/>
    </source>
</evidence>
<feature type="domain" description="AWS" evidence="11">
    <location>
        <begin position="394"/>
        <end position="439"/>
    </location>
</feature>
<evidence type="ECO:0000313" key="14">
    <source>
        <dbReference type="Proteomes" id="UP000092730"/>
    </source>
</evidence>
<evidence type="ECO:0000256" key="7">
    <source>
        <dbReference type="ARBA" id="ARBA00023242"/>
    </source>
</evidence>
<dbReference type="SMART" id="SM00508">
    <property type="entry name" value="PostSET"/>
    <property type="match status" value="1"/>
</dbReference>
<reference evidence="13" key="4">
    <citation type="submission" date="2024-02" db="EMBL/GenBank/DDBJ databases">
        <title>Comparative genomics of Cryptococcus and Kwoniella reveals pathogenesis evolution and contrasting modes of karyotype evolution via chromosome fusion or intercentromeric recombination.</title>
        <authorList>
            <person name="Coelho M.A."/>
            <person name="David-Palma M."/>
            <person name="Shea T."/>
            <person name="Bowers K."/>
            <person name="McGinley-Smith S."/>
            <person name="Mohammad A.W."/>
            <person name="Gnirke A."/>
            <person name="Yurkov A.M."/>
            <person name="Nowrousian M."/>
            <person name="Sun S."/>
            <person name="Cuomo C.A."/>
            <person name="Heitman J."/>
        </authorList>
    </citation>
    <scope>NUCLEOTIDE SEQUENCE</scope>
    <source>
        <strain evidence="13">CBS 10118</strain>
    </source>
</reference>
<gene>
    <name evidence="12" type="ORF">I302_04217</name>
    <name evidence="13" type="ORF">I302_100844</name>
</gene>
<feature type="domain" description="SET" evidence="9">
    <location>
        <begin position="441"/>
        <end position="561"/>
    </location>
</feature>
<protein>
    <recommendedName>
        <fullName evidence="15">Histone-lysine N-methyltransferase ASH1L</fullName>
    </recommendedName>
</protein>
<dbReference type="InterPro" id="IPR046341">
    <property type="entry name" value="SET_dom_sf"/>
</dbReference>
<evidence type="ECO:0000259" key="10">
    <source>
        <dbReference type="PROSITE" id="PS50868"/>
    </source>
</evidence>
<dbReference type="RefSeq" id="XP_019047601.1">
    <property type="nucleotide sequence ID" value="XM_019190853.1"/>
</dbReference>
<dbReference type="Gene3D" id="2.170.270.10">
    <property type="entry name" value="SET domain"/>
    <property type="match status" value="1"/>
</dbReference>
<dbReference type="GeneID" id="30208616"/>
<dbReference type="GO" id="GO:0042054">
    <property type="term" value="F:histone methyltransferase activity"/>
    <property type="evidence" value="ECO:0007669"/>
    <property type="project" value="InterPro"/>
</dbReference>
<dbReference type="EMBL" id="CP144541">
    <property type="protein sequence ID" value="WVW78881.1"/>
    <property type="molecule type" value="Genomic_DNA"/>
</dbReference>
<dbReference type="STRING" id="1296100.A0A1B9G6A5"/>
<evidence type="ECO:0000256" key="1">
    <source>
        <dbReference type="ARBA" id="ARBA00004123"/>
    </source>
</evidence>
<accession>A0A1B9G6A5</accession>